<dbReference type="OrthoDB" id="1885092at2759"/>
<dbReference type="HOGENOM" id="CLU_045463_0_0_1"/>
<dbReference type="Gene3D" id="2.120.10.30">
    <property type="entry name" value="TolB, C-terminal domain"/>
    <property type="match status" value="1"/>
</dbReference>
<dbReference type="PANTHER" id="PTHR31460">
    <property type="match status" value="1"/>
</dbReference>
<keyword evidence="2" id="KW-0732">Signal</keyword>
<dbReference type="eggNOG" id="ENOG502QR2Q">
    <property type="taxonomic scope" value="Eukaryota"/>
</dbReference>
<feature type="chain" id="PRO_5014573821" evidence="2">
    <location>
        <begin position="32"/>
        <end position="366"/>
    </location>
</feature>
<evidence type="ECO:0000256" key="1">
    <source>
        <dbReference type="SAM" id="Phobius"/>
    </source>
</evidence>
<name>G7KSV4_MEDTR</name>
<dbReference type="InterPro" id="IPR053224">
    <property type="entry name" value="Sensory_adhesion_molecule"/>
</dbReference>
<dbReference type="Gramene" id="rna38765">
    <property type="protein sequence ID" value="RHN44624.1"/>
    <property type="gene ID" value="gene38765"/>
</dbReference>
<gene>
    <name evidence="5" type="primary">11440796</name>
    <name evidence="3" type="ordered locus">MTR_7g020840</name>
    <name evidence="4" type="ORF">MtrunA17_Chr7g0221421</name>
</gene>
<sequence>MLILFSSSHKSITLITLIFFLLGLGPSPILCRDAHVINFRSPNLYPESLAWDPRAQHFLIGSLRRRIITAVSDAGVVETFISDITLPSNSSILGIAVDSRRNRLLTVVHSPPPLPPFNALAAYDLRSRRRIFISLLTDSDDESTPSAANDVAVDHTGNAYVTNSAENFIWKVTTDGTASIFSKSPLFTSPANDNNLLGLNGITYVSKGYLLVVQSSTGKVFKVDAVDGTARTVSLNENLIGADDIVVRDDNAAVAVSPMNKLWLMKSMDSWAEGVVYERKEIDVKRFPTSVTVGEKGRLYVLYGHLNEGMLGDSGREGFGIAEIRSREGQDEHVWIFVLIGLGFAYFLFWRFQMKNLVFKMDRKIK</sequence>
<evidence type="ECO:0000256" key="2">
    <source>
        <dbReference type="SAM" id="SignalP"/>
    </source>
</evidence>
<dbReference type="FunFam" id="2.120.10.30:FF:000089">
    <property type="entry name" value="Calcium-dependent phosphotriesterase superfamily protein"/>
    <property type="match status" value="1"/>
</dbReference>
<dbReference type="EMBL" id="CM001223">
    <property type="protein sequence ID" value="AES77838.1"/>
    <property type="molecule type" value="Genomic_DNA"/>
</dbReference>
<reference evidence="5" key="3">
    <citation type="submission" date="2015-04" db="UniProtKB">
        <authorList>
            <consortium name="EnsemblPlants"/>
        </authorList>
    </citation>
    <scope>IDENTIFICATION</scope>
    <source>
        <strain evidence="5">cv. Jemalong A17</strain>
    </source>
</reference>
<reference evidence="3 6" key="2">
    <citation type="journal article" date="2014" name="BMC Genomics">
        <title>An improved genome release (version Mt4.0) for the model legume Medicago truncatula.</title>
        <authorList>
            <person name="Tang H."/>
            <person name="Krishnakumar V."/>
            <person name="Bidwell S."/>
            <person name="Rosen B."/>
            <person name="Chan A."/>
            <person name="Zhou S."/>
            <person name="Gentzbittel L."/>
            <person name="Childs K.L."/>
            <person name="Yandell M."/>
            <person name="Gundlach H."/>
            <person name="Mayer K.F."/>
            <person name="Schwartz D.C."/>
            <person name="Town C.D."/>
        </authorList>
    </citation>
    <scope>GENOME REANNOTATION</scope>
    <source>
        <strain evidence="5 6">cv. Jemalong A17</strain>
    </source>
</reference>
<proteinExistence type="predicted"/>
<dbReference type="EMBL" id="PSQE01000007">
    <property type="protein sequence ID" value="RHN44624.1"/>
    <property type="molecule type" value="Genomic_DNA"/>
</dbReference>
<evidence type="ECO:0000313" key="3">
    <source>
        <dbReference type="EMBL" id="AES77838.1"/>
    </source>
</evidence>
<feature type="signal peptide" evidence="2">
    <location>
        <begin position="1"/>
        <end position="31"/>
    </location>
</feature>
<reference evidence="3 6" key="1">
    <citation type="journal article" date="2011" name="Nature">
        <title>The Medicago genome provides insight into the evolution of rhizobial symbioses.</title>
        <authorList>
            <person name="Young N.D."/>
            <person name="Debelle F."/>
            <person name="Oldroyd G.E."/>
            <person name="Geurts R."/>
            <person name="Cannon S.B."/>
            <person name="Udvardi M.K."/>
            <person name="Benedito V.A."/>
            <person name="Mayer K.F."/>
            <person name="Gouzy J."/>
            <person name="Schoof H."/>
            <person name="Van de Peer Y."/>
            <person name="Proost S."/>
            <person name="Cook D.R."/>
            <person name="Meyers B.C."/>
            <person name="Spannagl M."/>
            <person name="Cheung F."/>
            <person name="De Mita S."/>
            <person name="Krishnakumar V."/>
            <person name="Gundlach H."/>
            <person name="Zhou S."/>
            <person name="Mudge J."/>
            <person name="Bharti A.K."/>
            <person name="Murray J.D."/>
            <person name="Naoumkina M.A."/>
            <person name="Rosen B."/>
            <person name="Silverstein K.A."/>
            <person name="Tang H."/>
            <person name="Rombauts S."/>
            <person name="Zhao P.X."/>
            <person name="Zhou P."/>
            <person name="Barbe V."/>
            <person name="Bardou P."/>
            <person name="Bechner M."/>
            <person name="Bellec A."/>
            <person name="Berger A."/>
            <person name="Berges H."/>
            <person name="Bidwell S."/>
            <person name="Bisseling T."/>
            <person name="Choisne N."/>
            <person name="Couloux A."/>
            <person name="Denny R."/>
            <person name="Deshpande S."/>
            <person name="Dai X."/>
            <person name="Doyle J.J."/>
            <person name="Dudez A.M."/>
            <person name="Farmer A.D."/>
            <person name="Fouteau S."/>
            <person name="Franken C."/>
            <person name="Gibelin C."/>
            <person name="Gish J."/>
            <person name="Goldstein S."/>
            <person name="Gonzalez A.J."/>
            <person name="Green P.J."/>
            <person name="Hallab A."/>
            <person name="Hartog M."/>
            <person name="Hua A."/>
            <person name="Humphray S.J."/>
            <person name="Jeong D.H."/>
            <person name="Jing Y."/>
            <person name="Jocker A."/>
            <person name="Kenton S.M."/>
            <person name="Kim D.J."/>
            <person name="Klee K."/>
            <person name="Lai H."/>
            <person name="Lang C."/>
            <person name="Lin S."/>
            <person name="Macmil S.L."/>
            <person name="Magdelenat G."/>
            <person name="Matthews L."/>
            <person name="McCorrison J."/>
            <person name="Monaghan E.L."/>
            <person name="Mun J.H."/>
            <person name="Najar F.Z."/>
            <person name="Nicholson C."/>
            <person name="Noirot C."/>
            <person name="O'Bleness M."/>
            <person name="Paule C.R."/>
            <person name="Poulain J."/>
            <person name="Prion F."/>
            <person name="Qin B."/>
            <person name="Qu C."/>
            <person name="Retzel E.F."/>
            <person name="Riddle C."/>
            <person name="Sallet E."/>
            <person name="Samain S."/>
            <person name="Samson N."/>
            <person name="Sanders I."/>
            <person name="Saurat O."/>
            <person name="Scarpelli C."/>
            <person name="Schiex T."/>
            <person name="Segurens B."/>
            <person name="Severin A.J."/>
            <person name="Sherrier D.J."/>
            <person name="Shi R."/>
            <person name="Sims S."/>
            <person name="Singer S.R."/>
            <person name="Sinharoy S."/>
            <person name="Sterck L."/>
            <person name="Viollet A."/>
            <person name="Wang B.B."/>
            <person name="Wang K."/>
            <person name="Wang M."/>
            <person name="Wang X."/>
            <person name="Warfsmann J."/>
            <person name="Weissenbach J."/>
            <person name="White D.D."/>
            <person name="White J.D."/>
            <person name="Wiley G.B."/>
            <person name="Wincker P."/>
            <person name="Xing Y."/>
            <person name="Yang L."/>
            <person name="Yao Z."/>
            <person name="Ying F."/>
            <person name="Zhai J."/>
            <person name="Zhou L."/>
            <person name="Zuber A."/>
            <person name="Denarie J."/>
            <person name="Dixon R.A."/>
            <person name="May G.D."/>
            <person name="Schwartz D.C."/>
            <person name="Rogers J."/>
            <person name="Quetier F."/>
            <person name="Town C.D."/>
            <person name="Roe B.A."/>
        </authorList>
    </citation>
    <scope>NUCLEOTIDE SEQUENCE [LARGE SCALE GENOMIC DNA]</scope>
    <source>
        <strain evidence="3">A17</strain>
        <strain evidence="5 6">cv. Jemalong A17</strain>
    </source>
</reference>
<keyword evidence="6" id="KW-1185">Reference proteome</keyword>
<keyword evidence="1" id="KW-1133">Transmembrane helix</keyword>
<dbReference type="PANTHER" id="PTHR31460:SF6">
    <property type="entry name" value="NHL DOMAIN PROTEIN"/>
    <property type="match status" value="1"/>
</dbReference>
<protein>
    <submittedName>
        <fullName evidence="3">NHL domain protein</fullName>
    </submittedName>
    <submittedName>
        <fullName evidence="4">Putative six-bladed beta-propeller, TolB</fullName>
    </submittedName>
</protein>
<dbReference type="PaxDb" id="3880-AES77838"/>
<dbReference type="Proteomes" id="UP000265566">
    <property type="component" value="Chromosome 7"/>
</dbReference>
<feature type="transmembrane region" description="Helical" evidence="1">
    <location>
        <begin position="334"/>
        <end position="352"/>
    </location>
</feature>
<dbReference type="Proteomes" id="UP000002051">
    <property type="component" value="Unassembled WGS sequence"/>
</dbReference>
<evidence type="ECO:0000313" key="4">
    <source>
        <dbReference type="EMBL" id="RHN44624.1"/>
    </source>
</evidence>
<dbReference type="EnsemblPlants" id="AES77838">
    <property type="protein sequence ID" value="AES77838"/>
    <property type="gene ID" value="MTR_7g020840"/>
</dbReference>
<reference evidence="4" key="4">
    <citation type="journal article" date="2018" name="Nat. Plants">
        <title>Whole-genome landscape of Medicago truncatula symbiotic genes.</title>
        <authorList>
            <person name="Pecrix Y."/>
            <person name="Gamas P."/>
            <person name="Carrere S."/>
        </authorList>
    </citation>
    <scope>NUCLEOTIDE SEQUENCE</scope>
    <source>
        <tissue evidence="4">Leaves</tissue>
    </source>
</reference>
<dbReference type="AlphaFoldDB" id="G7KSV4"/>
<dbReference type="KEGG" id="mtr:11440796"/>
<keyword evidence="1" id="KW-0472">Membrane</keyword>
<evidence type="ECO:0000313" key="6">
    <source>
        <dbReference type="Proteomes" id="UP000002051"/>
    </source>
</evidence>
<dbReference type="InterPro" id="IPR011042">
    <property type="entry name" value="6-blade_b-propeller_TolB-like"/>
</dbReference>
<keyword evidence="1" id="KW-0812">Transmembrane</keyword>
<evidence type="ECO:0000313" key="5">
    <source>
        <dbReference type="EnsemblPlants" id="AES77838"/>
    </source>
</evidence>
<organism evidence="3 6">
    <name type="scientific">Medicago truncatula</name>
    <name type="common">Barrel medic</name>
    <name type="synonym">Medicago tribuloides</name>
    <dbReference type="NCBI Taxonomy" id="3880"/>
    <lineage>
        <taxon>Eukaryota</taxon>
        <taxon>Viridiplantae</taxon>
        <taxon>Streptophyta</taxon>
        <taxon>Embryophyta</taxon>
        <taxon>Tracheophyta</taxon>
        <taxon>Spermatophyta</taxon>
        <taxon>Magnoliopsida</taxon>
        <taxon>eudicotyledons</taxon>
        <taxon>Gunneridae</taxon>
        <taxon>Pentapetalae</taxon>
        <taxon>rosids</taxon>
        <taxon>fabids</taxon>
        <taxon>Fabales</taxon>
        <taxon>Fabaceae</taxon>
        <taxon>Papilionoideae</taxon>
        <taxon>50 kb inversion clade</taxon>
        <taxon>NPAAA clade</taxon>
        <taxon>Hologalegina</taxon>
        <taxon>IRL clade</taxon>
        <taxon>Trifolieae</taxon>
        <taxon>Medicago</taxon>
    </lineage>
</organism>
<dbReference type="SUPFAM" id="SSF101898">
    <property type="entry name" value="NHL repeat"/>
    <property type="match status" value="1"/>
</dbReference>
<accession>G7KSV4</accession>
<dbReference type="OMA" id="RDAHVIN"/>